<gene>
    <name evidence="1" type="ORF">HMPREF1536_03000</name>
</gene>
<keyword evidence="2" id="KW-1185">Reference proteome</keyword>
<dbReference type="PATRIC" id="fig|1203610.3.peg.3067"/>
<evidence type="ECO:0000313" key="2">
    <source>
        <dbReference type="Proteomes" id="UP000033035"/>
    </source>
</evidence>
<accession>A0A0F5JCQ4</accession>
<protein>
    <submittedName>
        <fullName evidence="1">Uncharacterized protein</fullName>
    </submittedName>
</protein>
<dbReference type="Proteomes" id="UP000033035">
    <property type="component" value="Unassembled WGS sequence"/>
</dbReference>
<dbReference type="HOGENOM" id="CLU_1833264_0_0_10"/>
<dbReference type="EMBL" id="AQHW01000015">
    <property type="protein sequence ID" value="KKB55529.1"/>
    <property type="molecule type" value="Genomic_DNA"/>
</dbReference>
<evidence type="ECO:0000313" key="1">
    <source>
        <dbReference type="EMBL" id="KKB55529.1"/>
    </source>
</evidence>
<reference evidence="1 2" key="1">
    <citation type="submission" date="2013-04" db="EMBL/GenBank/DDBJ databases">
        <title>The Genome Sequence of Parabacteroides gordonii DSM 23371.</title>
        <authorList>
            <consortium name="The Broad Institute Genomics Platform"/>
            <person name="Earl A."/>
            <person name="Ward D."/>
            <person name="Feldgarden M."/>
            <person name="Gevers D."/>
            <person name="Martens E."/>
            <person name="Sakamoto M."/>
            <person name="Benno Y."/>
            <person name="Suzuki N."/>
            <person name="Matsunaga N."/>
            <person name="Koshihara K."/>
            <person name="Seki M."/>
            <person name="Komiya H."/>
            <person name="Walker B."/>
            <person name="Young S."/>
            <person name="Zeng Q."/>
            <person name="Gargeya S."/>
            <person name="Fitzgerald M."/>
            <person name="Haas B."/>
            <person name="Abouelleil A."/>
            <person name="Allen A.W."/>
            <person name="Alvarado L."/>
            <person name="Arachchi H.M."/>
            <person name="Berlin A.M."/>
            <person name="Chapman S.B."/>
            <person name="Gainer-Dewar J."/>
            <person name="Goldberg J."/>
            <person name="Griggs A."/>
            <person name="Gujja S."/>
            <person name="Hansen M."/>
            <person name="Howarth C."/>
            <person name="Imamovic A."/>
            <person name="Ireland A."/>
            <person name="Larimer J."/>
            <person name="McCowan C."/>
            <person name="Murphy C."/>
            <person name="Pearson M."/>
            <person name="Poon T.W."/>
            <person name="Priest M."/>
            <person name="Roberts A."/>
            <person name="Saif S."/>
            <person name="Shea T."/>
            <person name="Sisk P."/>
            <person name="Sykes S."/>
            <person name="Wortman J."/>
            <person name="Nusbaum C."/>
            <person name="Birren B."/>
        </authorList>
    </citation>
    <scope>NUCLEOTIDE SEQUENCE [LARGE SCALE GENOMIC DNA]</scope>
    <source>
        <strain evidence="1 2">MS-1</strain>
    </source>
</reference>
<proteinExistence type="predicted"/>
<dbReference type="AlphaFoldDB" id="A0A0F5JCQ4"/>
<comment type="caution">
    <text evidence="1">The sequence shown here is derived from an EMBL/GenBank/DDBJ whole genome shotgun (WGS) entry which is preliminary data.</text>
</comment>
<organism evidence="1 2">
    <name type="scientific">Parabacteroides gordonii MS-1 = DSM 23371</name>
    <dbReference type="NCBI Taxonomy" id="1203610"/>
    <lineage>
        <taxon>Bacteria</taxon>
        <taxon>Pseudomonadati</taxon>
        <taxon>Bacteroidota</taxon>
        <taxon>Bacteroidia</taxon>
        <taxon>Bacteroidales</taxon>
        <taxon>Tannerellaceae</taxon>
        <taxon>Parabacteroides</taxon>
    </lineage>
</organism>
<sequence length="140" mass="15952">MCRMDVPKDTIIIATGHNDTTMIDEVYEHLNDKDKSNKIKKAISNKIGDSLFNADKQETNKEIIIKQDRIDYSISNAVYEIDMELLNTFDKSILSKEEIEFVNKTSERFSVGLPSLKVKKILIKLLSLGLIAKIGDQQFT</sequence>
<name>A0A0F5JCQ4_9BACT</name>